<dbReference type="Proteomes" id="UP000887565">
    <property type="component" value="Unplaced"/>
</dbReference>
<organism evidence="1 2">
    <name type="scientific">Romanomermis culicivorax</name>
    <name type="common">Nematode worm</name>
    <dbReference type="NCBI Taxonomy" id="13658"/>
    <lineage>
        <taxon>Eukaryota</taxon>
        <taxon>Metazoa</taxon>
        <taxon>Ecdysozoa</taxon>
        <taxon>Nematoda</taxon>
        <taxon>Enoplea</taxon>
        <taxon>Dorylaimia</taxon>
        <taxon>Mermithida</taxon>
        <taxon>Mermithoidea</taxon>
        <taxon>Mermithidae</taxon>
        <taxon>Romanomermis</taxon>
    </lineage>
</organism>
<dbReference type="AlphaFoldDB" id="A0A915IQ64"/>
<evidence type="ECO:0000313" key="2">
    <source>
        <dbReference type="WBParaSite" id="nRc.2.0.1.t16338-RA"/>
    </source>
</evidence>
<name>A0A915IQ64_ROMCU</name>
<accession>A0A915IQ64</accession>
<evidence type="ECO:0000313" key="1">
    <source>
        <dbReference type="Proteomes" id="UP000887565"/>
    </source>
</evidence>
<keyword evidence="1" id="KW-1185">Reference proteome</keyword>
<reference evidence="2" key="1">
    <citation type="submission" date="2022-11" db="UniProtKB">
        <authorList>
            <consortium name="WormBaseParasite"/>
        </authorList>
    </citation>
    <scope>IDENTIFICATION</scope>
</reference>
<sequence>MDVEPTILKSAPIMPTTTSLQTRASRSVLLTTVTLTMAMTTLTAATTSTTPMELRLVIATHPVLGAIPPASIDLHFKLQLPSETITLPNYGRFCTTNSPHLITLATPRYPPRIHPNVSCIDAVQTVHFALFLYEARGLNNPSCLIQAYNTAISLIDSWTFTQRPAGISKLTDLAFDVLCNISETNDQALFNAEFLPKLILRMYLGPQWSRHMNTEEECETLYINVF</sequence>
<proteinExistence type="predicted"/>
<protein>
    <submittedName>
        <fullName evidence="2">Uncharacterized protein</fullName>
    </submittedName>
</protein>
<dbReference type="WBParaSite" id="nRc.2.0.1.t16338-RA">
    <property type="protein sequence ID" value="nRc.2.0.1.t16338-RA"/>
    <property type="gene ID" value="nRc.2.0.1.g16338"/>
</dbReference>